<reference evidence="2" key="2">
    <citation type="journal article" date="2021" name="PeerJ">
        <title>Extensive microbial diversity within the chicken gut microbiome revealed by metagenomics and culture.</title>
        <authorList>
            <person name="Gilroy R."/>
            <person name="Ravi A."/>
            <person name="Getino M."/>
            <person name="Pursley I."/>
            <person name="Horton D.L."/>
            <person name="Alikhan N.F."/>
            <person name="Baker D."/>
            <person name="Gharbi K."/>
            <person name="Hall N."/>
            <person name="Watson M."/>
            <person name="Adriaenssens E.M."/>
            <person name="Foster-Nyarko E."/>
            <person name="Jarju S."/>
            <person name="Secka A."/>
            <person name="Antonio M."/>
            <person name="Oren A."/>
            <person name="Chaudhuri R.R."/>
            <person name="La Ragione R."/>
            <person name="Hildebrand F."/>
            <person name="Pallen M.J."/>
        </authorList>
    </citation>
    <scope>NUCLEOTIDE SEQUENCE</scope>
    <source>
        <strain evidence="2">6919</strain>
    </source>
</reference>
<dbReference type="PROSITE" id="PS51257">
    <property type="entry name" value="PROKAR_LIPOPROTEIN"/>
    <property type="match status" value="1"/>
</dbReference>
<dbReference type="EMBL" id="JADIMC010000086">
    <property type="protein sequence ID" value="MBO8476845.1"/>
    <property type="molecule type" value="Genomic_DNA"/>
</dbReference>
<protein>
    <recommendedName>
        <fullName evidence="4">DUF4369 domain-containing protein</fullName>
    </recommendedName>
</protein>
<evidence type="ECO:0000256" key="1">
    <source>
        <dbReference type="SAM" id="SignalP"/>
    </source>
</evidence>
<comment type="caution">
    <text evidence="2">The sequence shown here is derived from an EMBL/GenBank/DDBJ whole genome shotgun (WGS) entry which is preliminary data.</text>
</comment>
<evidence type="ECO:0008006" key="4">
    <source>
        <dbReference type="Google" id="ProtNLM"/>
    </source>
</evidence>
<accession>A0A9D9IRI5</accession>
<dbReference type="AlphaFoldDB" id="A0A9D9IRI5"/>
<proteinExistence type="predicted"/>
<name>A0A9D9IRI5_9BACT</name>
<feature type="chain" id="PRO_5039287253" description="DUF4369 domain-containing protein" evidence="1">
    <location>
        <begin position="19"/>
        <end position="331"/>
    </location>
</feature>
<reference evidence="2" key="1">
    <citation type="submission" date="2020-10" db="EMBL/GenBank/DDBJ databases">
        <authorList>
            <person name="Gilroy R."/>
        </authorList>
    </citation>
    <scope>NUCLEOTIDE SEQUENCE</scope>
    <source>
        <strain evidence="2">6919</strain>
    </source>
</reference>
<organism evidence="2 3">
    <name type="scientific">Candidatus Limisoma faecipullorum</name>
    <dbReference type="NCBI Taxonomy" id="2840854"/>
    <lineage>
        <taxon>Bacteria</taxon>
        <taxon>Pseudomonadati</taxon>
        <taxon>Bacteroidota</taxon>
        <taxon>Bacteroidia</taxon>
        <taxon>Bacteroidales</taxon>
        <taxon>Candidatus Limisoma</taxon>
    </lineage>
</organism>
<keyword evidence="1" id="KW-0732">Signal</keyword>
<evidence type="ECO:0000313" key="2">
    <source>
        <dbReference type="EMBL" id="MBO8476845.1"/>
    </source>
</evidence>
<dbReference type="Gene3D" id="3.40.30.10">
    <property type="entry name" value="Glutaredoxin"/>
    <property type="match status" value="1"/>
</dbReference>
<feature type="signal peptide" evidence="1">
    <location>
        <begin position="1"/>
        <end position="18"/>
    </location>
</feature>
<evidence type="ECO:0000313" key="3">
    <source>
        <dbReference type="Proteomes" id="UP000823598"/>
    </source>
</evidence>
<dbReference type="Proteomes" id="UP000823598">
    <property type="component" value="Unassembled WGS sequence"/>
</dbReference>
<gene>
    <name evidence="2" type="ORF">IAB88_07620</name>
</gene>
<sequence>MKKFLYMAFIAISALVFSSCGSDSFTIEGELSDAGTQNLRFVYLAEGKVNSHWIPSVGGQFTMQGNSKELTVVYIYSSRMKFLTHAVIKNGETITLKGSIADNYNIEADGSDVNNEWNSFIRNNAEAFAKADRTQANSAIASFVKANPGNLVSTLLLTCDYTGTDLATLAAGIDEKAKPEQLISLYENELQNSTEKETKVTPCALRDDRDSLTIVSLKKPYNILYFWYDGKDKQRSEYIEKIKSFAKERKTEITVSDIYLNCDTAGWRTTLKNDSTNWKHYRAFAGTVDKSIERLNVKGSNFIIVADSTGKQLYRGQSAEEAISVIKNPKR</sequence>